<dbReference type="AlphaFoldDB" id="A0A6A6NE40"/>
<keyword evidence="1" id="KW-0479">Metal-binding</keyword>
<organism evidence="3 4">
    <name type="scientific">Hevea brasiliensis</name>
    <name type="common">Para rubber tree</name>
    <name type="synonym">Siphonia brasiliensis</name>
    <dbReference type="NCBI Taxonomy" id="3981"/>
    <lineage>
        <taxon>Eukaryota</taxon>
        <taxon>Viridiplantae</taxon>
        <taxon>Streptophyta</taxon>
        <taxon>Embryophyta</taxon>
        <taxon>Tracheophyta</taxon>
        <taxon>Spermatophyta</taxon>
        <taxon>Magnoliopsida</taxon>
        <taxon>eudicotyledons</taxon>
        <taxon>Gunneridae</taxon>
        <taxon>Pentapetalae</taxon>
        <taxon>rosids</taxon>
        <taxon>fabids</taxon>
        <taxon>Malpighiales</taxon>
        <taxon>Euphorbiaceae</taxon>
        <taxon>Crotonoideae</taxon>
        <taxon>Micrandreae</taxon>
        <taxon>Hevea</taxon>
    </lineage>
</organism>
<dbReference type="PANTHER" id="PTHR35046">
    <property type="entry name" value="ZINC KNUCKLE (CCHC-TYPE) FAMILY PROTEIN"/>
    <property type="match status" value="1"/>
</dbReference>
<proteinExistence type="predicted"/>
<dbReference type="InterPro" id="IPR001878">
    <property type="entry name" value="Znf_CCHC"/>
</dbReference>
<comment type="caution">
    <text evidence="3">The sequence shown here is derived from an EMBL/GenBank/DDBJ whole genome shotgun (WGS) entry which is preliminary data.</text>
</comment>
<feature type="domain" description="CCHC-type" evidence="2">
    <location>
        <begin position="152"/>
        <end position="167"/>
    </location>
</feature>
<dbReference type="Gene3D" id="4.10.60.10">
    <property type="entry name" value="Zinc finger, CCHC-type"/>
    <property type="match status" value="1"/>
</dbReference>
<sequence>MEHLNEPPITQWAIMKSKLKRKYVPSYYEDNIAHEMMNLKQSTSSVTEYMENFEETLLRCDLYCDSVENPLLVLHRFVNGLRLDIQKELKLHSETIKEAYHKSLEIESCYQFPTSHSPKDSTGKSISKAIVSTNSHSVVASNGSRANSSSIKCFQCHDKGHIASQCPHRALALEQTCEEEHESEHNSSDYEEEFVGPIDYSGDENELDIDDEYVNIVHCVLSMVVDDDWKRNNIFHTFVKSGDRSCKLIIDGGS</sequence>
<dbReference type="PANTHER" id="PTHR35046:SF9">
    <property type="entry name" value="RNA-DIRECTED DNA POLYMERASE"/>
    <property type="match status" value="1"/>
</dbReference>
<dbReference type="SUPFAM" id="SSF57756">
    <property type="entry name" value="Retrovirus zinc finger-like domains"/>
    <property type="match status" value="1"/>
</dbReference>
<evidence type="ECO:0000313" key="3">
    <source>
        <dbReference type="EMBL" id="KAF2323079.1"/>
    </source>
</evidence>
<dbReference type="EMBL" id="JAAGAX010000002">
    <property type="protein sequence ID" value="KAF2323079.1"/>
    <property type="molecule type" value="Genomic_DNA"/>
</dbReference>
<dbReference type="PROSITE" id="PS50158">
    <property type="entry name" value="ZF_CCHC"/>
    <property type="match status" value="1"/>
</dbReference>
<dbReference type="GO" id="GO:0008270">
    <property type="term" value="F:zinc ion binding"/>
    <property type="evidence" value="ECO:0007669"/>
    <property type="project" value="UniProtKB-KW"/>
</dbReference>
<evidence type="ECO:0000256" key="1">
    <source>
        <dbReference type="PROSITE-ProRule" id="PRU00047"/>
    </source>
</evidence>
<evidence type="ECO:0000259" key="2">
    <source>
        <dbReference type="PROSITE" id="PS50158"/>
    </source>
</evidence>
<reference evidence="3 4" key="1">
    <citation type="journal article" date="2020" name="Mol. Plant">
        <title>The Chromosome-Based Rubber Tree Genome Provides New Insights into Spurge Genome Evolution and Rubber Biosynthesis.</title>
        <authorList>
            <person name="Liu J."/>
            <person name="Shi C."/>
            <person name="Shi C.C."/>
            <person name="Li W."/>
            <person name="Zhang Q.J."/>
            <person name="Zhang Y."/>
            <person name="Li K."/>
            <person name="Lu H.F."/>
            <person name="Shi C."/>
            <person name="Zhu S.T."/>
            <person name="Xiao Z.Y."/>
            <person name="Nan H."/>
            <person name="Yue Y."/>
            <person name="Zhu X.G."/>
            <person name="Wu Y."/>
            <person name="Hong X.N."/>
            <person name="Fan G.Y."/>
            <person name="Tong Y."/>
            <person name="Zhang D."/>
            <person name="Mao C.L."/>
            <person name="Liu Y.L."/>
            <person name="Hao S.J."/>
            <person name="Liu W.Q."/>
            <person name="Lv M.Q."/>
            <person name="Zhang H.B."/>
            <person name="Liu Y."/>
            <person name="Hu-Tang G.R."/>
            <person name="Wang J.P."/>
            <person name="Wang J.H."/>
            <person name="Sun Y.H."/>
            <person name="Ni S.B."/>
            <person name="Chen W.B."/>
            <person name="Zhang X.C."/>
            <person name="Jiao Y.N."/>
            <person name="Eichler E.E."/>
            <person name="Li G.H."/>
            <person name="Liu X."/>
            <person name="Gao L.Z."/>
        </authorList>
    </citation>
    <scope>NUCLEOTIDE SEQUENCE [LARGE SCALE GENOMIC DNA]</scope>
    <source>
        <strain evidence="4">cv. GT1</strain>
        <tissue evidence="3">Leaf</tissue>
    </source>
</reference>
<protein>
    <recommendedName>
        <fullName evidence="2">CCHC-type domain-containing protein</fullName>
    </recommendedName>
</protein>
<keyword evidence="1" id="KW-0863">Zinc-finger</keyword>
<dbReference type="InterPro" id="IPR036875">
    <property type="entry name" value="Znf_CCHC_sf"/>
</dbReference>
<name>A0A6A6NE40_HEVBR</name>
<keyword evidence="1" id="KW-0862">Zinc</keyword>
<gene>
    <name evidence="3" type="ORF">GH714_033198</name>
</gene>
<dbReference type="Proteomes" id="UP000467840">
    <property type="component" value="Chromosome 11"/>
</dbReference>
<dbReference type="GO" id="GO:0003676">
    <property type="term" value="F:nucleic acid binding"/>
    <property type="evidence" value="ECO:0007669"/>
    <property type="project" value="InterPro"/>
</dbReference>
<accession>A0A6A6NE40</accession>
<keyword evidence="4" id="KW-1185">Reference proteome</keyword>
<dbReference type="InterPro" id="IPR005162">
    <property type="entry name" value="Retrotrans_gag_dom"/>
</dbReference>
<dbReference type="Pfam" id="PF03732">
    <property type="entry name" value="Retrotrans_gag"/>
    <property type="match status" value="1"/>
</dbReference>
<evidence type="ECO:0000313" key="4">
    <source>
        <dbReference type="Proteomes" id="UP000467840"/>
    </source>
</evidence>